<evidence type="ECO:0000259" key="1">
    <source>
        <dbReference type="Pfam" id="PF00149"/>
    </source>
</evidence>
<dbReference type="NCBIfam" id="TIGR04123">
    <property type="entry name" value="P_estr_lig_assc"/>
    <property type="match status" value="1"/>
</dbReference>
<dbReference type="PANTHER" id="PTHR39323:SF1">
    <property type="entry name" value="BLR1149 PROTEIN"/>
    <property type="match status" value="1"/>
</dbReference>
<name>A0A0A0M9S6_9GAMM</name>
<protein>
    <submittedName>
        <fullName evidence="2">Phosphoesterase</fullName>
    </submittedName>
</protein>
<dbReference type="Pfam" id="PF00149">
    <property type="entry name" value="Metallophos"/>
    <property type="match status" value="1"/>
</dbReference>
<evidence type="ECO:0000313" key="2">
    <source>
        <dbReference type="EMBL" id="KGO99830.1"/>
    </source>
</evidence>
<dbReference type="GO" id="GO:0016787">
    <property type="term" value="F:hydrolase activity"/>
    <property type="evidence" value="ECO:0007669"/>
    <property type="project" value="InterPro"/>
</dbReference>
<dbReference type="Proteomes" id="UP000030003">
    <property type="component" value="Unassembled WGS sequence"/>
</dbReference>
<dbReference type="RefSeq" id="WP_027068894.1">
    <property type="nucleotide sequence ID" value="NZ_AUHT01000004.1"/>
</dbReference>
<dbReference type="PANTHER" id="PTHR39323">
    <property type="entry name" value="BLR1149 PROTEIN"/>
    <property type="match status" value="1"/>
</dbReference>
<dbReference type="OrthoDB" id="9795838at2"/>
<dbReference type="SUPFAM" id="SSF56300">
    <property type="entry name" value="Metallo-dependent phosphatases"/>
    <property type="match status" value="1"/>
</dbReference>
<dbReference type="InterPro" id="IPR026336">
    <property type="entry name" value="PdeM-like"/>
</dbReference>
<dbReference type="Gene3D" id="3.60.21.10">
    <property type="match status" value="1"/>
</dbReference>
<dbReference type="AlphaFoldDB" id="A0A0A0M9S6"/>
<proteinExistence type="predicted"/>
<comment type="caution">
    <text evidence="2">The sequence shown here is derived from an EMBL/GenBank/DDBJ whole genome shotgun (WGS) entry which is preliminary data.</text>
</comment>
<organism evidence="2 3">
    <name type="scientific">Lysobacter defluvii IMMIB APB-9 = DSM 18482</name>
    <dbReference type="NCBI Taxonomy" id="1385515"/>
    <lineage>
        <taxon>Bacteria</taxon>
        <taxon>Pseudomonadati</taxon>
        <taxon>Pseudomonadota</taxon>
        <taxon>Gammaproteobacteria</taxon>
        <taxon>Lysobacterales</taxon>
        <taxon>Lysobacteraceae</taxon>
        <taxon>Novilysobacter</taxon>
    </lineage>
</organism>
<dbReference type="InterPro" id="IPR024173">
    <property type="entry name" value="Pesterase_MJ0037-like"/>
</dbReference>
<gene>
    <name evidence="2" type="ORF">N791_09880</name>
</gene>
<dbReference type="InterPro" id="IPR004843">
    <property type="entry name" value="Calcineurin-like_PHP"/>
</dbReference>
<accession>A0A0A0M9S6</accession>
<keyword evidence="3" id="KW-1185">Reference proteome</keyword>
<evidence type="ECO:0000313" key="3">
    <source>
        <dbReference type="Proteomes" id="UP000030003"/>
    </source>
</evidence>
<dbReference type="STRING" id="1385515.GCA_000423325_00338"/>
<dbReference type="EMBL" id="AVBH01000002">
    <property type="protein sequence ID" value="KGO99830.1"/>
    <property type="molecule type" value="Genomic_DNA"/>
</dbReference>
<reference evidence="2 3" key="1">
    <citation type="submission" date="2013-08" db="EMBL/GenBank/DDBJ databases">
        <title>Genomic analysis of Lysobacter defluvii.</title>
        <authorList>
            <person name="Wang Q."/>
            <person name="Wang G."/>
        </authorList>
    </citation>
    <scope>NUCLEOTIDE SEQUENCE [LARGE SCALE GENOMIC DNA]</scope>
    <source>
        <strain evidence="2 3">IMMIB APB-9</strain>
    </source>
</reference>
<sequence length="225" mass="24331">MAASVHARLAGEEVELFADRGLYWPARRRMLVADLHLGKADVFRRAGIGVPRGGTSHDLARLSRLLDASGASELWVLGDVVHGAVNDTSWQESWRQWRARHPQVSIGAIVGNHDRALANAGLGFELLGEEVDDGPFALRHHPGAHASRHVLAGHLHPAVRLPGMQGRRWPVFWLRGSHTVLPAFSEFTGSFVVEPAGSERVAICVEGEVVWLAAAGKPAGQAGLR</sequence>
<dbReference type="eggNOG" id="COG1407">
    <property type="taxonomic scope" value="Bacteria"/>
</dbReference>
<dbReference type="InterPro" id="IPR029052">
    <property type="entry name" value="Metallo-depent_PP-like"/>
</dbReference>
<dbReference type="PIRSF" id="PIRSF000887">
    <property type="entry name" value="Pesterase_MJ0037"/>
    <property type="match status" value="1"/>
</dbReference>
<feature type="domain" description="Calcineurin-like phosphoesterase" evidence="1">
    <location>
        <begin position="30"/>
        <end position="121"/>
    </location>
</feature>